<gene>
    <name evidence="1" type="ORF">S03H2_36789</name>
</gene>
<sequence length="132" mass="14720">DEGGWELLETHLYVGYTNPEELTSAPGQFPYCAEHDPAVFTFTYIILMDEIKSYELKGGKKWVVTDVASGDVIYIAAHAEIGEVDEFGNPVLDPPPPAEDGEQIEETAWAEGENEIRSGKNWAMYFSFTVPE</sequence>
<feature type="non-terminal residue" evidence="1">
    <location>
        <position position="1"/>
    </location>
</feature>
<organism evidence="1">
    <name type="scientific">marine sediment metagenome</name>
    <dbReference type="NCBI Taxonomy" id="412755"/>
    <lineage>
        <taxon>unclassified sequences</taxon>
        <taxon>metagenomes</taxon>
        <taxon>ecological metagenomes</taxon>
    </lineage>
</organism>
<protein>
    <submittedName>
        <fullName evidence="1">Uncharacterized protein</fullName>
    </submittedName>
</protein>
<accession>X1GNC4</accession>
<evidence type="ECO:0000313" key="1">
    <source>
        <dbReference type="EMBL" id="GAH58687.1"/>
    </source>
</evidence>
<proteinExistence type="predicted"/>
<dbReference type="AlphaFoldDB" id="X1GNC4"/>
<comment type="caution">
    <text evidence="1">The sequence shown here is derived from an EMBL/GenBank/DDBJ whole genome shotgun (WGS) entry which is preliminary data.</text>
</comment>
<dbReference type="EMBL" id="BARU01022600">
    <property type="protein sequence ID" value="GAH58687.1"/>
    <property type="molecule type" value="Genomic_DNA"/>
</dbReference>
<name>X1GNC4_9ZZZZ</name>
<reference evidence="1" key="1">
    <citation type="journal article" date="2014" name="Front. Microbiol.">
        <title>High frequency of phylogenetically diverse reductive dehalogenase-homologous genes in deep subseafloor sedimentary metagenomes.</title>
        <authorList>
            <person name="Kawai M."/>
            <person name="Futagami T."/>
            <person name="Toyoda A."/>
            <person name="Takaki Y."/>
            <person name="Nishi S."/>
            <person name="Hori S."/>
            <person name="Arai W."/>
            <person name="Tsubouchi T."/>
            <person name="Morono Y."/>
            <person name="Uchiyama I."/>
            <person name="Ito T."/>
            <person name="Fujiyama A."/>
            <person name="Inagaki F."/>
            <person name="Takami H."/>
        </authorList>
    </citation>
    <scope>NUCLEOTIDE SEQUENCE</scope>
    <source>
        <strain evidence="1">Expedition CK06-06</strain>
    </source>
</reference>